<comment type="caution">
    <text evidence="4">The sequence shown here is derived from an EMBL/GenBank/DDBJ whole genome shotgun (WGS) entry which is preliminary data.</text>
</comment>
<dbReference type="NCBIfam" id="TIGR01760">
    <property type="entry name" value="tape_meas_TP901"/>
    <property type="match status" value="1"/>
</dbReference>
<dbReference type="Proteomes" id="UP001182303">
    <property type="component" value="Unassembled WGS sequence"/>
</dbReference>
<evidence type="ECO:0000313" key="4">
    <source>
        <dbReference type="EMBL" id="MDS1005295.1"/>
    </source>
</evidence>
<keyword evidence="2" id="KW-0175">Coiled coil</keyword>
<proteinExistence type="predicted"/>
<dbReference type="EMBL" id="JARUIS010000042">
    <property type="protein sequence ID" value="MDS1005295.1"/>
    <property type="molecule type" value="Genomic_DNA"/>
</dbReference>
<evidence type="ECO:0000259" key="3">
    <source>
        <dbReference type="Pfam" id="PF10145"/>
    </source>
</evidence>
<protein>
    <submittedName>
        <fullName evidence="4">Phage tail tape measure protein</fullName>
    </submittedName>
</protein>
<dbReference type="Pfam" id="PF10145">
    <property type="entry name" value="PhageMin_Tail"/>
    <property type="match status" value="1"/>
</dbReference>
<dbReference type="PANTHER" id="PTHR37813:SF1">
    <property type="entry name" value="FELS-2 PROPHAGE PROTEIN"/>
    <property type="match status" value="1"/>
</dbReference>
<feature type="coiled-coil region" evidence="2">
    <location>
        <begin position="1623"/>
        <end position="1650"/>
    </location>
</feature>
<organism evidence="4 5">
    <name type="scientific">Clostridium sporogenes</name>
    <dbReference type="NCBI Taxonomy" id="1509"/>
    <lineage>
        <taxon>Bacteria</taxon>
        <taxon>Bacillati</taxon>
        <taxon>Bacillota</taxon>
        <taxon>Clostridia</taxon>
        <taxon>Eubacteriales</taxon>
        <taxon>Clostridiaceae</taxon>
        <taxon>Clostridium</taxon>
    </lineage>
</organism>
<feature type="coiled-coil region" evidence="2">
    <location>
        <begin position="842"/>
        <end position="906"/>
    </location>
</feature>
<dbReference type="RefSeq" id="WP_310944590.1">
    <property type="nucleotide sequence ID" value="NZ_JARUIS010000042.1"/>
</dbReference>
<accession>A0AAE4FN48</accession>
<evidence type="ECO:0000313" key="5">
    <source>
        <dbReference type="Proteomes" id="UP001182303"/>
    </source>
</evidence>
<evidence type="ECO:0000256" key="1">
    <source>
        <dbReference type="ARBA" id="ARBA00022612"/>
    </source>
</evidence>
<gene>
    <name evidence="4" type="ORF">P9J83_17660</name>
</gene>
<dbReference type="InterPro" id="IPR010090">
    <property type="entry name" value="Phage_tape_meas"/>
</dbReference>
<name>A0AAE4FN48_CLOSG</name>
<feature type="coiled-coil region" evidence="2">
    <location>
        <begin position="1333"/>
        <end position="1395"/>
    </location>
</feature>
<dbReference type="PANTHER" id="PTHR37813">
    <property type="entry name" value="FELS-2 PROPHAGE PROTEIN"/>
    <property type="match status" value="1"/>
</dbReference>
<reference evidence="4" key="1">
    <citation type="submission" date="2023-04" db="EMBL/GenBank/DDBJ databases">
        <title>Assessment of the microbiological origin of a defect in Grana Padano cheese.</title>
        <authorList>
            <person name="Zago M."/>
            <person name="Rossetti L."/>
            <person name="Bonvini B."/>
            <person name="Carminati D."/>
            <person name="Giraffa G."/>
        </authorList>
    </citation>
    <scope>NUCLEOTIDE SEQUENCE</scope>
    <source>
        <strain evidence="4">4990</strain>
    </source>
</reference>
<feature type="coiled-coil region" evidence="2">
    <location>
        <begin position="1181"/>
        <end position="1233"/>
    </location>
</feature>
<keyword evidence="1" id="KW-1188">Viral release from host cell</keyword>
<feature type="coiled-coil region" evidence="2">
    <location>
        <begin position="65"/>
        <end position="176"/>
    </location>
</feature>
<dbReference type="SUPFAM" id="SSF57997">
    <property type="entry name" value="Tropomyosin"/>
    <property type="match status" value="1"/>
</dbReference>
<dbReference type="Gene3D" id="1.20.5.1230">
    <property type="entry name" value="Apolipoprotein A-I"/>
    <property type="match status" value="1"/>
</dbReference>
<feature type="coiled-coil region" evidence="2">
    <location>
        <begin position="1419"/>
        <end position="1574"/>
    </location>
</feature>
<feature type="domain" description="Phage tail tape measure protein" evidence="3">
    <location>
        <begin position="257"/>
        <end position="455"/>
    </location>
</feature>
<evidence type="ECO:0000256" key="2">
    <source>
        <dbReference type="SAM" id="Coils"/>
    </source>
</evidence>
<sequence>MAEDVGSLVVKVAMDNSNFQQGIQNLNRSISVIQSEFKNATAGLKDHGNGLDGLKSKQEMLSKSIDVQEKIVQKYKDKLKESKDTLSKNAEAQAKLKEKVEAAKSAYEQSKNTLGENNTKTKELKQSYEQLSSEYSKNEEKLRNNVRSIDNWTNKANNAEAKLKGMKSSLSSVSKEIDKQESSWNKISKKLDSIGQKFQTVGKKMESVGKDMSAKISAPIAGIGVLASKIGMDFEASMSNVSALSGNTGKDLKQLETAARDAGASTSKSAKDAADALGYMALAGYDNKQMMEALMPVLRLSEAGNLDLARTSDLVTDSLSSLGKSTKDLPVYLDQVAKTAASSNTNIDALMEGLIVCGGTVKNLNVPLDEANTLLGTLANRGIKGSEAGNSFNSILINLTSGAGQAGEAMEKLGLKAFDSNGKFKGVTNVLLELKEKTKDMTEENRNMYLSMIGGKTQLTTLQALLSGVGEEYGDLRGKIQDSKGALNDMAITMQENNKGSITQLKSALEELGIKIYDILKPKIAAITQKLQEWTNKLNSLTPAQQQTIVKIAGMVAAMGPLLLIGGKLAKGIGNICKAFSTVSGAIAVAKTGAEAATPAIGALAKVFALLNLKIILIAAAIGGLIYVGKKVYDYFSSDCVKSVDLFADKTEKTAQRIKAANGQMVTVYGQTTTKISEQTKKAVGSYMELDKGATKSLTNLYTNGIKITQKNGKQLQDTYNQMNTEIKKGIDKQHQDRIKGIQKFFTNSKSITDKEKTQIIAKEQQHNAKMQSNQQALANKINSIVQNAASKNRELKAEEVKEIEVCQKQMQENAVKHLSESETESKVIMERVKSYNGRMSAEQASEVIKNAESQRVKTVDQANKQFLETKANIENMRDVTGSITKEQADKMIKEAEKQRDGSVKKAGELKQGVVTKVKEMNSDVIKDVDTSDGHIKTTWEKTKESVSGKAQEMKNAVVTAFEQKKKEVSDKCIEIKSTVSTKWDEIVEWFNTLPSRLREKAHTMFESMRQGINEKMASVKQSATDIGESIKNAFTSIPEKMRTIGHDIMEGLKNGIRNKIESVKEAANEAARAVEGKVKSALGINSPSRVMMEFGRYTSQGLALGILEDLDKVEKAANLAAQVIKDVTENKLDDIQVKTNTDDKEIKDRVARQLNWGVYNKDEYQKYLNFVDKLNKEEVEKSKECLKEDYENRVKSIEERLRILKNENSIELQAEKNRIDAQIAYYQQLQRNTKDKKAKANYANQIASLRQYQKQVLNTTKANQNAQISSLERSKKALEEYYKDGLNLLDKRERDVKKSLKVQENTFKDLMITYDTAIKTLSIKTGDLIKDLENQEAIVVVQSKKVEDLRNRYEDLAYTFGTTADETVKAREEFEKARIELENMANTVSEASKKIADDINKFQKTIMDALKERYSDELKLQEESINTEIKNLEKWKDESINRINSVYDAKIKAIDDELIALDEFEKEKERQEKDNEDLDKINKLKLAIEYEHDEFNKEQLEKELEKAINDRNDRLEKQALEDKKQALKNQKDTLEEKKKNEVKNITDIYNLEKASHENRLSELKKFYDEKTKEAALQAEAEKMIMDKSQKDIIDLLYSYSKDYLMAGSTLGEQLVQGFKPKIQEIKDMIASINKEIASARENALQLQSAARGITNNNVTNNANKTNNFNVNVQGYSASRDIESTINRLAFTV</sequence>
<dbReference type="SUPFAM" id="SSF58113">
    <property type="entry name" value="Apolipoprotein A-I"/>
    <property type="match status" value="1"/>
</dbReference>
<dbReference type="Gene3D" id="1.10.287.1490">
    <property type="match status" value="1"/>
</dbReference>